<gene>
    <name evidence="2" type="ORF">C7410_103118</name>
</gene>
<evidence type="ECO:0000313" key="2">
    <source>
        <dbReference type="EMBL" id="PYE26202.1"/>
    </source>
</evidence>
<feature type="transmembrane region" description="Helical" evidence="1">
    <location>
        <begin position="41"/>
        <end position="59"/>
    </location>
</feature>
<dbReference type="Pfam" id="PF04286">
    <property type="entry name" value="DUF445"/>
    <property type="match status" value="1"/>
</dbReference>
<keyword evidence="1" id="KW-0472">Membrane</keyword>
<protein>
    <submittedName>
        <fullName evidence="2">Uncharacterized membrane-anchored protein YjiN (DUF445 family)</fullName>
    </submittedName>
</protein>
<accession>A0A2V4U6X4</accession>
<dbReference type="GO" id="GO:0005886">
    <property type="term" value="C:plasma membrane"/>
    <property type="evidence" value="ECO:0007669"/>
    <property type="project" value="TreeGrafter"/>
</dbReference>
<dbReference type="Proteomes" id="UP000247772">
    <property type="component" value="Unassembled WGS sequence"/>
</dbReference>
<sequence length="454" mass="50398">MRQLARGQHNVAIRIRDSLPLMTHPHAPRDEAELTRAKRQALAFLLVAALVFAGTALFFPPGVMTDGVKSVSEAAMVGGLADWFAVVALFRRVPIPFVSAHTGVIPRNKERIADELAAFVRDKFLDVGSLVGLIRRHDPVARLSGWLTAPQNARRLGDYAVRMMSGVLGLTDDARIQSFIRDSLHAALARVDFSKSAGAILDTLTRDGRHQELLDQMLEQLAVLLRDDGTRAFVASAIVDWLKSDYPTTERFLPSEWIGESGARVVESAVNRLLLQVSEDRQHHLRQKFDEVVEKLIAKLKSDPAFLRKGEELKASLREGGALNDYTRALWDSLRAWLRDDLEREDSALHAKVAATGQWLGETLAADADLRASLSGHLEDAARAMAPDFARYLTHHIRDTVKNWDTRETARLIELKIGKDLQKIRVNGTVIGGAIGLGLYLCSHLFELVRLKLG</sequence>
<dbReference type="EMBL" id="QJSQ01000003">
    <property type="protein sequence ID" value="PYE26202.1"/>
    <property type="molecule type" value="Genomic_DNA"/>
</dbReference>
<keyword evidence="1" id="KW-0812">Transmembrane</keyword>
<dbReference type="InterPro" id="IPR007383">
    <property type="entry name" value="DUF445"/>
</dbReference>
<dbReference type="PANTHER" id="PTHR38442">
    <property type="entry name" value="INNER MEMBRANE PROTEIN-RELATED"/>
    <property type="match status" value="1"/>
</dbReference>
<reference evidence="2 3" key="1">
    <citation type="submission" date="2018-06" db="EMBL/GenBank/DDBJ databases">
        <title>Genomic Encyclopedia of Type Strains, Phase IV (KMG-V): Genome sequencing to study the core and pangenomes of soil and plant-associated prokaryotes.</title>
        <authorList>
            <person name="Whitman W."/>
        </authorList>
    </citation>
    <scope>NUCLEOTIDE SEQUENCE [LARGE SCALE GENOMIC DNA]</scope>
    <source>
        <strain evidence="2 3">SRCL-318</strain>
    </source>
</reference>
<organism evidence="2 3">
    <name type="scientific">Paraburkholderia silvatlantica</name>
    <dbReference type="NCBI Taxonomy" id="321895"/>
    <lineage>
        <taxon>Bacteria</taxon>
        <taxon>Pseudomonadati</taxon>
        <taxon>Pseudomonadota</taxon>
        <taxon>Betaproteobacteria</taxon>
        <taxon>Burkholderiales</taxon>
        <taxon>Burkholderiaceae</taxon>
        <taxon>Paraburkholderia</taxon>
    </lineage>
</organism>
<proteinExistence type="predicted"/>
<evidence type="ECO:0000256" key="1">
    <source>
        <dbReference type="SAM" id="Phobius"/>
    </source>
</evidence>
<keyword evidence="1" id="KW-1133">Transmembrane helix</keyword>
<comment type="caution">
    <text evidence="2">The sequence shown here is derived from an EMBL/GenBank/DDBJ whole genome shotgun (WGS) entry which is preliminary data.</text>
</comment>
<dbReference type="PANTHER" id="PTHR38442:SF1">
    <property type="entry name" value="INNER MEMBRANE PROTEIN"/>
    <property type="match status" value="1"/>
</dbReference>
<dbReference type="AlphaFoldDB" id="A0A2V4U6X4"/>
<evidence type="ECO:0000313" key="3">
    <source>
        <dbReference type="Proteomes" id="UP000247772"/>
    </source>
</evidence>
<name>A0A2V4U6X4_9BURK</name>